<dbReference type="InterPro" id="IPR001789">
    <property type="entry name" value="Sig_transdc_resp-reg_receiver"/>
</dbReference>
<gene>
    <name evidence="3" type="ORF">S12H4_61960</name>
</gene>
<evidence type="ECO:0000313" key="3">
    <source>
        <dbReference type="EMBL" id="GAJ23832.1"/>
    </source>
</evidence>
<proteinExistence type="predicted"/>
<dbReference type="Pfam" id="PF00072">
    <property type="entry name" value="Response_reg"/>
    <property type="match status" value="1"/>
</dbReference>
<reference evidence="3" key="1">
    <citation type="journal article" date="2014" name="Front. Microbiol.">
        <title>High frequency of phylogenetically diverse reductive dehalogenase-homologous genes in deep subseafloor sedimentary metagenomes.</title>
        <authorList>
            <person name="Kawai M."/>
            <person name="Futagami T."/>
            <person name="Toyoda A."/>
            <person name="Takaki Y."/>
            <person name="Nishi S."/>
            <person name="Hori S."/>
            <person name="Arai W."/>
            <person name="Tsubouchi T."/>
            <person name="Morono Y."/>
            <person name="Uchiyama I."/>
            <person name="Ito T."/>
            <person name="Fujiyama A."/>
            <person name="Inagaki F."/>
            <person name="Takami H."/>
        </authorList>
    </citation>
    <scope>NUCLEOTIDE SEQUENCE</scope>
    <source>
        <strain evidence="3">Expedition CK06-06</strain>
    </source>
</reference>
<dbReference type="InterPro" id="IPR050595">
    <property type="entry name" value="Bact_response_regulator"/>
</dbReference>
<comment type="caution">
    <text evidence="3">The sequence shown here is derived from an EMBL/GenBank/DDBJ whole genome shotgun (WGS) entry which is preliminary data.</text>
</comment>
<feature type="domain" description="Response regulatory" evidence="2">
    <location>
        <begin position="1"/>
        <end position="93"/>
    </location>
</feature>
<dbReference type="EMBL" id="BARW01041336">
    <property type="protein sequence ID" value="GAJ23832.1"/>
    <property type="molecule type" value="Genomic_DNA"/>
</dbReference>
<feature type="non-terminal residue" evidence="3">
    <location>
        <position position="1"/>
    </location>
</feature>
<dbReference type="SUPFAM" id="SSF52172">
    <property type="entry name" value="CheY-like"/>
    <property type="match status" value="1"/>
</dbReference>
<dbReference type="InterPro" id="IPR011006">
    <property type="entry name" value="CheY-like_superfamily"/>
</dbReference>
<keyword evidence="1" id="KW-0597">Phosphoprotein</keyword>
<dbReference type="PANTHER" id="PTHR44591:SF3">
    <property type="entry name" value="RESPONSE REGULATORY DOMAIN-CONTAINING PROTEIN"/>
    <property type="match status" value="1"/>
</dbReference>
<dbReference type="PANTHER" id="PTHR44591">
    <property type="entry name" value="STRESS RESPONSE REGULATOR PROTEIN 1"/>
    <property type="match status" value="1"/>
</dbReference>
<organism evidence="3">
    <name type="scientific">marine sediment metagenome</name>
    <dbReference type="NCBI Taxonomy" id="412755"/>
    <lineage>
        <taxon>unclassified sequences</taxon>
        <taxon>metagenomes</taxon>
        <taxon>ecological metagenomes</taxon>
    </lineage>
</organism>
<accession>X1VSR3</accession>
<dbReference type="Gene3D" id="3.40.50.2300">
    <property type="match status" value="1"/>
</dbReference>
<dbReference type="GO" id="GO:0000160">
    <property type="term" value="P:phosphorelay signal transduction system"/>
    <property type="evidence" value="ECO:0007669"/>
    <property type="project" value="InterPro"/>
</dbReference>
<dbReference type="SMART" id="SM00448">
    <property type="entry name" value="REC"/>
    <property type="match status" value="1"/>
</dbReference>
<evidence type="ECO:0000259" key="2">
    <source>
        <dbReference type="PROSITE" id="PS50110"/>
    </source>
</evidence>
<dbReference type="AlphaFoldDB" id="X1VSR3"/>
<name>X1VSR3_9ZZZZ</name>
<sequence>IDMAKDGKEGMKKASKGGYNLILLDIMMPNMNGVEMLKALRKNPPLEKNGPIVLLTNLAHTPIIDQAKELGATDYLIKFDLTPDTLLESIEKFM</sequence>
<evidence type="ECO:0000256" key="1">
    <source>
        <dbReference type="ARBA" id="ARBA00022553"/>
    </source>
</evidence>
<dbReference type="PROSITE" id="PS50110">
    <property type="entry name" value="RESPONSE_REGULATORY"/>
    <property type="match status" value="1"/>
</dbReference>
<protein>
    <recommendedName>
        <fullName evidence="2">Response regulatory domain-containing protein</fullName>
    </recommendedName>
</protein>